<proteinExistence type="inferred from homology"/>
<keyword evidence="11" id="KW-1185">Reference proteome</keyword>
<name>R0GD06_9BRAS</name>
<dbReference type="InterPro" id="IPR027417">
    <property type="entry name" value="P-loop_NTPase"/>
</dbReference>
<reference evidence="11" key="1">
    <citation type="journal article" date="2013" name="Nat. Genet.">
        <title>The Capsella rubella genome and the genomic consequences of rapid mating system evolution.</title>
        <authorList>
            <person name="Slotte T."/>
            <person name="Hazzouri K.M."/>
            <person name="Agren J.A."/>
            <person name="Koenig D."/>
            <person name="Maumus F."/>
            <person name="Guo Y.L."/>
            <person name="Steige K."/>
            <person name="Platts A.E."/>
            <person name="Escobar J.S."/>
            <person name="Newman L.K."/>
            <person name="Wang W."/>
            <person name="Mandakova T."/>
            <person name="Vello E."/>
            <person name="Smith L.M."/>
            <person name="Henz S.R."/>
            <person name="Steffen J."/>
            <person name="Takuno S."/>
            <person name="Brandvain Y."/>
            <person name="Coop G."/>
            <person name="Andolfatto P."/>
            <person name="Hu T.T."/>
            <person name="Blanchette M."/>
            <person name="Clark R.M."/>
            <person name="Quesneville H."/>
            <person name="Nordborg M."/>
            <person name="Gaut B.S."/>
            <person name="Lysak M.A."/>
            <person name="Jenkins J."/>
            <person name="Grimwood J."/>
            <person name="Chapman J."/>
            <person name="Prochnik S."/>
            <person name="Shu S."/>
            <person name="Rokhsar D."/>
            <person name="Schmutz J."/>
            <person name="Weigel D."/>
            <person name="Wright S.I."/>
        </authorList>
    </citation>
    <scope>NUCLEOTIDE SEQUENCE [LARGE SCALE GENOMIC DNA]</scope>
    <source>
        <strain evidence="11">cv. Monte Gargano</strain>
    </source>
</reference>
<dbReference type="FunFam" id="3.80.10.10:FF:000861">
    <property type="entry name" value="Disease resistance protein (CC-NBS-LRR class) family"/>
    <property type="match status" value="1"/>
</dbReference>
<protein>
    <submittedName>
        <fullName evidence="10">Uncharacterized protein</fullName>
    </submittedName>
</protein>
<dbReference type="InterPro" id="IPR032675">
    <property type="entry name" value="LRR_dom_sf"/>
</dbReference>
<evidence type="ECO:0000259" key="9">
    <source>
        <dbReference type="Pfam" id="PF23598"/>
    </source>
</evidence>
<dbReference type="KEGG" id="crb:17896312"/>
<dbReference type="OrthoDB" id="664960at2759"/>
<dbReference type="Gene3D" id="1.10.10.10">
    <property type="entry name" value="Winged helix-like DNA-binding domain superfamily/Winged helix DNA-binding domain"/>
    <property type="match status" value="1"/>
</dbReference>
<organism evidence="10 11">
    <name type="scientific">Capsella rubella</name>
    <dbReference type="NCBI Taxonomy" id="81985"/>
    <lineage>
        <taxon>Eukaryota</taxon>
        <taxon>Viridiplantae</taxon>
        <taxon>Streptophyta</taxon>
        <taxon>Embryophyta</taxon>
        <taxon>Tracheophyta</taxon>
        <taxon>Spermatophyta</taxon>
        <taxon>Magnoliopsida</taxon>
        <taxon>eudicotyledons</taxon>
        <taxon>Gunneridae</taxon>
        <taxon>Pentapetalae</taxon>
        <taxon>rosids</taxon>
        <taxon>malvids</taxon>
        <taxon>Brassicales</taxon>
        <taxon>Brassicaceae</taxon>
        <taxon>Camelineae</taxon>
        <taxon>Capsella</taxon>
    </lineage>
</organism>
<feature type="domain" description="Disease resistance R13L4/SHOC-2-like LRR" evidence="9">
    <location>
        <begin position="402"/>
        <end position="723"/>
    </location>
</feature>
<keyword evidence="5" id="KW-0611">Plant defense</keyword>
<dbReference type="EMBL" id="KB870806">
    <property type="protein sequence ID" value="EOA33672.1"/>
    <property type="molecule type" value="Genomic_DNA"/>
</dbReference>
<sequence length="761" mass="86571">MGNCCSFQFTVDDLIKLYSLLCGIINRDSPGVEEMPTQPTVGQEEMFEKAWKRLMEDGVGILGLHGMGGVGKTTLFKKIHNKLLNSTFDVVIWIVVSQGATISKLQEDIAEKLHLCGDEWKNKNDIDKATKIHTVLKGKRFVLMLDDIWEEVDLEAIGVPFPTRENGCKVAFTTRSREVCGRMGDHEPMQVNCLKRDEAWELFKTKVGDNTLRSDPGTVELAKKVAEKCDGLPLALSIIGKAMSSKNTVQEWEHAIDVLTTSAAKFSGMENNILPILKFSYDSLMDDNIKSCFLYCALFPEDFKIEKRSLINYWICEGFIGEEEDIKRARNKGYTMLGTLIRANLLTEVRSRYGESCVMMHDVVREMALWIASDFGKQKEAFVVRARVGLVELPEVKDWGAVRRMSLMNNKIEEITCRRSNCCELTTLFLQENKLKNLSGEFLQSMKKLVVLDLSYNIDLSELPEQISELVSLRFLDLSETGIEQLPVGLQELKKLTYLGLFFTNKLCSISGISRLLSLRMLNLVSSKVHGDASLLKELQLLKNLQDLRITLSAELSLELILGNQRLANCITTMDIIDFQEKPLQSIENLLSLWAISSHVSEINNRTIPCFTNLIAVNINKWHSMKDLSWVLFAPNLVSLEIEDSREVEEIINEEKATNFKGITPFLKLEYLGLEDLPKLESICWSPLPFPFLRRISVRDCPKLRKLPLNATSVPRLDEFGIHMLDPKQMYDLEWEDQDTKNRFMPSIGQHIARYVVIDSV</sequence>
<evidence type="ECO:0000256" key="2">
    <source>
        <dbReference type="ARBA" id="ARBA00022614"/>
    </source>
</evidence>
<keyword evidence="6" id="KW-0067">ATP-binding</keyword>
<dbReference type="FunFam" id="1.10.8.430:FF:000003">
    <property type="entry name" value="Probable disease resistance protein At5g66910"/>
    <property type="match status" value="1"/>
</dbReference>
<dbReference type="InterPro" id="IPR036388">
    <property type="entry name" value="WH-like_DNA-bd_sf"/>
</dbReference>
<dbReference type="STRING" id="81985.R0GD06"/>
<dbReference type="Gene3D" id="3.80.10.10">
    <property type="entry name" value="Ribonuclease Inhibitor"/>
    <property type="match status" value="2"/>
</dbReference>
<dbReference type="AlphaFoldDB" id="R0GD06"/>
<dbReference type="PANTHER" id="PTHR33463:SF220">
    <property type="entry name" value="NB-ARC DOMAIN-CONTAINING PROTEIN"/>
    <property type="match status" value="1"/>
</dbReference>
<dbReference type="Pfam" id="PF23598">
    <property type="entry name" value="LRR_14"/>
    <property type="match status" value="1"/>
</dbReference>
<dbReference type="GO" id="GO:0005524">
    <property type="term" value="F:ATP binding"/>
    <property type="evidence" value="ECO:0007669"/>
    <property type="project" value="UniProtKB-KW"/>
</dbReference>
<evidence type="ECO:0000256" key="3">
    <source>
        <dbReference type="ARBA" id="ARBA00022737"/>
    </source>
</evidence>
<accession>R0GD06</accession>
<dbReference type="FunFam" id="3.40.50.300:FF:001091">
    <property type="entry name" value="Probable disease resistance protein At1g61300"/>
    <property type="match status" value="1"/>
</dbReference>
<comment type="similarity">
    <text evidence="1">Belongs to the disease resistance NB-LRR family.</text>
</comment>
<dbReference type="InterPro" id="IPR002182">
    <property type="entry name" value="NB-ARC"/>
</dbReference>
<dbReference type="PRINTS" id="PR00364">
    <property type="entry name" value="DISEASERSIST"/>
</dbReference>
<feature type="domain" description="Disease resistance protein winged helix" evidence="8">
    <location>
        <begin position="298"/>
        <end position="368"/>
    </location>
</feature>
<dbReference type="InterPro" id="IPR042197">
    <property type="entry name" value="Apaf_helical"/>
</dbReference>
<keyword evidence="4" id="KW-0547">Nucleotide-binding</keyword>
<dbReference type="SUPFAM" id="SSF52058">
    <property type="entry name" value="L domain-like"/>
    <property type="match status" value="1"/>
</dbReference>
<dbReference type="eggNOG" id="KOG4658">
    <property type="taxonomic scope" value="Eukaryota"/>
</dbReference>
<dbReference type="Pfam" id="PF00931">
    <property type="entry name" value="NB-ARC"/>
    <property type="match status" value="1"/>
</dbReference>
<keyword evidence="3" id="KW-0677">Repeat</keyword>
<feature type="domain" description="NB-ARC" evidence="7">
    <location>
        <begin position="43"/>
        <end position="212"/>
    </location>
</feature>
<evidence type="ECO:0000313" key="11">
    <source>
        <dbReference type="Proteomes" id="UP000029121"/>
    </source>
</evidence>
<evidence type="ECO:0000256" key="4">
    <source>
        <dbReference type="ARBA" id="ARBA00022741"/>
    </source>
</evidence>
<keyword evidence="2" id="KW-0433">Leucine-rich repeat</keyword>
<dbReference type="Gene3D" id="1.10.8.430">
    <property type="entry name" value="Helical domain of apoptotic protease-activating factors"/>
    <property type="match status" value="1"/>
</dbReference>
<evidence type="ECO:0000259" key="8">
    <source>
        <dbReference type="Pfam" id="PF23559"/>
    </source>
</evidence>
<dbReference type="InterPro" id="IPR050905">
    <property type="entry name" value="Plant_NBS-LRR"/>
</dbReference>
<gene>
    <name evidence="10" type="ORF">CARUB_v10019851mg</name>
</gene>
<dbReference type="PANTHER" id="PTHR33463">
    <property type="entry name" value="NB-ARC DOMAIN-CONTAINING PROTEIN-RELATED"/>
    <property type="match status" value="1"/>
</dbReference>
<evidence type="ECO:0000256" key="1">
    <source>
        <dbReference type="ARBA" id="ARBA00008894"/>
    </source>
</evidence>
<evidence type="ECO:0000256" key="6">
    <source>
        <dbReference type="ARBA" id="ARBA00022840"/>
    </source>
</evidence>
<dbReference type="Pfam" id="PF23559">
    <property type="entry name" value="WHD_DRP"/>
    <property type="match status" value="1"/>
</dbReference>
<dbReference type="GO" id="GO:0043531">
    <property type="term" value="F:ADP binding"/>
    <property type="evidence" value="ECO:0007669"/>
    <property type="project" value="InterPro"/>
</dbReference>
<dbReference type="Proteomes" id="UP000029121">
    <property type="component" value="Unassembled WGS sequence"/>
</dbReference>
<dbReference type="Gene3D" id="3.40.50.300">
    <property type="entry name" value="P-loop containing nucleotide triphosphate hydrolases"/>
    <property type="match status" value="1"/>
</dbReference>
<dbReference type="InterPro" id="IPR055414">
    <property type="entry name" value="LRR_R13L4/SHOC2-like"/>
</dbReference>
<evidence type="ECO:0000256" key="5">
    <source>
        <dbReference type="ARBA" id="ARBA00022821"/>
    </source>
</evidence>
<evidence type="ECO:0000259" key="7">
    <source>
        <dbReference type="Pfam" id="PF00931"/>
    </source>
</evidence>
<dbReference type="GO" id="GO:0006952">
    <property type="term" value="P:defense response"/>
    <property type="evidence" value="ECO:0007669"/>
    <property type="project" value="UniProtKB-KW"/>
</dbReference>
<evidence type="ECO:0000313" key="10">
    <source>
        <dbReference type="EMBL" id="EOA33672.1"/>
    </source>
</evidence>
<dbReference type="SUPFAM" id="SSF52540">
    <property type="entry name" value="P-loop containing nucleoside triphosphate hydrolases"/>
    <property type="match status" value="1"/>
</dbReference>
<dbReference type="InterPro" id="IPR058922">
    <property type="entry name" value="WHD_DRP"/>
</dbReference>
<dbReference type="FunFam" id="1.10.10.10:FF:000322">
    <property type="entry name" value="Probable disease resistance protein At1g63360"/>
    <property type="match status" value="1"/>
</dbReference>